<dbReference type="EMBL" id="CP002117">
    <property type="protein sequence ID" value="ADN35600.1"/>
    <property type="molecule type" value="Genomic_DNA"/>
</dbReference>
<accession>E1RJ82</accession>
<proteinExistence type="predicted"/>
<keyword evidence="5" id="KW-0808">Transferase</keyword>
<protein>
    <submittedName>
        <fullName evidence="5">Integral membrane sensor signal transduction histidine kinase</fullName>
    </submittedName>
</protein>
<dbReference type="PROSITE" id="PS50109">
    <property type="entry name" value="HIS_KIN"/>
    <property type="match status" value="1"/>
</dbReference>
<feature type="coiled-coil region" evidence="2">
    <location>
        <begin position="84"/>
        <end position="111"/>
    </location>
</feature>
<dbReference type="STRING" id="679926.Mpet_0829"/>
<dbReference type="Pfam" id="PF00512">
    <property type="entry name" value="HisKA"/>
    <property type="match status" value="1"/>
</dbReference>
<dbReference type="Proteomes" id="UP000006565">
    <property type="component" value="Chromosome"/>
</dbReference>
<dbReference type="InterPro" id="IPR004358">
    <property type="entry name" value="Sig_transdc_His_kin-like_C"/>
</dbReference>
<dbReference type="PRINTS" id="PR00344">
    <property type="entry name" value="BCTRLSENSOR"/>
</dbReference>
<dbReference type="Gene3D" id="1.10.287.130">
    <property type="match status" value="1"/>
</dbReference>
<dbReference type="InterPro" id="IPR003594">
    <property type="entry name" value="HATPase_dom"/>
</dbReference>
<gene>
    <name evidence="5" type="ordered locus">Mpet_0829</name>
</gene>
<dbReference type="CDD" id="cd00075">
    <property type="entry name" value="HATPase"/>
    <property type="match status" value="1"/>
</dbReference>
<dbReference type="GO" id="GO:0000155">
    <property type="term" value="F:phosphorelay sensor kinase activity"/>
    <property type="evidence" value="ECO:0007669"/>
    <property type="project" value="InterPro"/>
</dbReference>
<dbReference type="SUPFAM" id="SSF47384">
    <property type="entry name" value="Homodimeric domain of signal transducing histidine kinase"/>
    <property type="match status" value="1"/>
</dbReference>
<name>E1RJ82_METP4</name>
<dbReference type="InterPro" id="IPR036890">
    <property type="entry name" value="HATPase_C_sf"/>
</dbReference>
<dbReference type="InterPro" id="IPR005467">
    <property type="entry name" value="His_kinase_dom"/>
</dbReference>
<dbReference type="HOGENOM" id="CLU_854217_0_0_2"/>
<dbReference type="SUPFAM" id="SSF55874">
    <property type="entry name" value="ATPase domain of HSP90 chaperone/DNA topoisomerase II/histidine kinase"/>
    <property type="match status" value="1"/>
</dbReference>
<dbReference type="Gene3D" id="3.30.565.10">
    <property type="entry name" value="Histidine kinase-like ATPase, C-terminal domain"/>
    <property type="match status" value="1"/>
</dbReference>
<keyword evidence="2" id="KW-0175">Coiled coil</keyword>
<evidence type="ECO:0000313" key="5">
    <source>
        <dbReference type="EMBL" id="ADN35600.1"/>
    </source>
</evidence>
<organism evidence="5 6">
    <name type="scientific">Methanolacinia petrolearia (strain DSM 11571 / OCM 486 / SEBR 4847)</name>
    <name type="common">Methanoplanus petrolearius</name>
    <dbReference type="NCBI Taxonomy" id="679926"/>
    <lineage>
        <taxon>Archaea</taxon>
        <taxon>Methanobacteriati</taxon>
        <taxon>Methanobacteriota</taxon>
        <taxon>Stenosarchaea group</taxon>
        <taxon>Methanomicrobia</taxon>
        <taxon>Methanomicrobiales</taxon>
        <taxon>Methanomicrobiaceae</taxon>
        <taxon>Methanolacinia</taxon>
    </lineage>
</organism>
<reference evidence="5 6" key="1">
    <citation type="journal article" date="2010" name="Stand. Genomic Sci.">
        <title>Complete genome sequence of Methanoplanus petrolearius type strain (SEBR 4847).</title>
        <authorList>
            <person name="Brambilla E."/>
            <person name="Djao O.D."/>
            <person name="Daligault H."/>
            <person name="Lapidus A."/>
            <person name="Lucas S."/>
            <person name="Hammon N."/>
            <person name="Nolan M."/>
            <person name="Tice H."/>
            <person name="Cheng J.F."/>
            <person name="Han C."/>
            <person name="Tapia R."/>
            <person name="Goodwin L."/>
            <person name="Pitluck S."/>
            <person name="Liolios K."/>
            <person name="Ivanova N."/>
            <person name="Mavromatis K."/>
            <person name="Mikhailova N."/>
            <person name="Pati A."/>
            <person name="Chen A."/>
            <person name="Palaniappan K."/>
            <person name="Land M."/>
            <person name="Hauser L."/>
            <person name="Chang Y.J."/>
            <person name="Jeffries C.D."/>
            <person name="Rohde M."/>
            <person name="Spring S."/>
            <person name="Sikorski J."/>
            <person name="Goker M."/>
            <person name="Woyke T."/>
            <person name="Bristow J."/>
            <person name="Eisen J.A."/>
            <person name="Markowitz V."/>
            <person name="Hugenholtz P."/>
            <person name="Kyrpides N.C."/>
            <person name="Klenk H.P."/>
        </authorList>
    </citation>
    <scope>NUCLEOTIDE SEQUENCE [LARGE SCALE GENOMIC DNA]</scope>
    <source>
        <strain evidence="6">DSM 11571 / OCM 486 / SEBR 4847</strain>
    </source>
</reference>
<feature type="transmembrane region" description="Helical" evidence="3">
    <location>
        <begin position="57"/>
        <end position="82"/>
    </location>
</feature>
<dbReference type="InterPro" id="IPR052023">
    <property type="entry name" value="Histidine_kinase_KdpD"/>
</dbReference>
<dbReference type="InterPro" id="IPR003661">
    <property type="entry name" value="HisK_dim/P_dom"/>
</dbReference>
<evidence type="ECO:0000259" key="4">
    <source>
        <dbReference type="PROSITE" id="PS50109"/>
    </source>
</evidence>
<keyword evidence="5" id="KW-0418">Kinase</keyword>
<keyword evidence="3" id="KW-0472">Membrane</keyword>
<dbReference type="GO" id="GO:0005886">
    <property type="term" value="C:plasma membrane"/>
    <property type="evidence" value="ECO:0007669"/>
    <property type="project" value="TreeGrafter"/>
</dbReference>
<dbReference type="Pfam" id="PF02518">
    <property type="entry name" value="HATPase_c"/>
    <property type="match status" value="1"/>
</dbReference>
<dbReference type="GeneID" id="9743286"/>
<feature type="transmembrane region" description="Helical" evidence="3">
    <location>
        <begin position="27"/>
        <end position="45"/>
    </location>
</feature>
<keyword evidence="1" id="KW-0597">Phosphoprotein</keyword>
<dbReference type="RefSeq" id="WP_013328778.1">
    <property type="nucleotide sequence ID" value="NC_014507.1"/>
</dbReference>
<evidence type="ECO:0000313" key="6">
    <source>
        <dbReference type="Proteomes" id="UP000006565"/>
    </source>
</evidence>
<feature type="domain" description="Histidine kinase" evidence="4">
    <location>
        <begin position="220"/>
        <end position="318"/>
    </location>
</feature>
<dbReference type="PANTHER" id="PTHR45569">
    <property type="entry name" value="SENSOR PROTEIN KDPD"/>
    <property type="match status" value="1"/>
</dbReference>
<evidence type="ECO:0000256" key="3">
    <source>
        <dbReference type="SAM" id="Phobius"/>
    </source>
</evidence>
<sequence length="325" mass="37386">MKNREERVREEKNIEFLNEHQKAKTRFLKNISIVFILTFIFMSAYELSKQAIFPGITIWTSHIVTIIVTTILAVIIASIPLLRTERLILQLDRKQNEIERMETSILKSNKKLNMLSSITRHDMLNLLTVITAYTEMIADADAVRKNPENNSYVQKIQRSVRSLNNVVISTRDYQDIGVNAPAWIDVRETFRKVYLSNSWFHQLRAIDPEEEIEIYADSMFERVLYNLMDNTMRHATGASAISLSFSREDETGCLFFRDDGPGIPEDEKEKIFNHSYGKNSGLGLFLVREILGITDITISENGVPGEGACFRITIPPDRWRFTGAD</sequence>
<dbReference type="KEGG" id="mpi:Mpet_0829"/>
<keyword evidence="3" id="KW-1133">Transmembrane helix</keyword>
<dbReference type="AlphaFoldDB" id="E1RJ82"/>
<keyword evidence="3" id="KW-0812">Transmembrane</keyword>
<dbReference type="OrthoDB" id="8127at2157"/>
<evidence type="ECO:0000256" key="2">
    <source>
        <dbReference type="SAM" id="Coils"/>
    </source>
</evidence>
<dbReference type="SMART" id="SM00387">
    <property type="entry name" value="HATPase_c"/>
    <property type="match status" value="1"/>
</dbReference>
<dbReference type="eggNOG" id="arCOG06193">
    <property type="taxonomic scope" value="Archaea"/>
</dbReference>
<keyword evidence="6" id="KW-1185">Reference proteome</keyword>
<dbReference type="PANTHER" id="PTHR45569:SF1">
    <property type="entry name" value="SENSOR PROTEIN KDPD"/>
    <property type="match status" value="1"/>
</dbReference>
<dbReference type="CDD" id="cd00082">
    <property type="entry name" value="HisKA"/>
    <property type="match status" value="1"/>
</dbReference>
<evidence type="ECO:0000256" key="1">
    <source>
        <dbReference type="ARBA" id="ARBA00022553"/>
    </source>
</evidence>
<dbReference type="InterPro" id="IPR036097">
    <property type="entry name" value="HisK_dim/P_sf"/>
</dbReference>